<organism evidence="2 3">
    <name type="scientific">Mycena pura</name>
    <dbReference type="NCBI Taxonomy" id="153505"/>
    <lineage>
        <taxon>Eukaryota</taxon>
        <taxon>Fungi</taxon>
        <taxon>Dikarya</taxon>
        <taxon>Basidiomycota</taxon>
        <taxon>Agaricomycotina</taxon>
        <taxon>Agaricomycetes</taxon>
        <taxon>Agaricomycetidae</taxon>
        <taxon>Agaricales</taxon>
        <taxon>Marasmiineae</taxon>
        <taxon>Mycenaceae</taxon>
        <taxon>Mycena</taxon>
    </lineage>
</organism>
<sequence length="120" mass="12734">MPRSSTRTSDLPQSSMRTFATCPDHRRGLFDLPQSSMGTSVAPLLRGLPSAPATGGFDRCASTSDLVIDDGDDDGRSVPTNKGPMLAYMRLPRQTWATPTSAKTSLATSCSGAEVVLVSW</sequence>
<comment type="caution">
    <text evidence="2">The sequence shown here is derived from an EMBL/GenBank/DDBJ whole genome shotgun (WGS) entry which is preliminary data.</text>
</comment>
<protein>
    <submittedName>
        <fullName evidence="2">Uncharacterized protein</fullName>
    </submittedName>
</protein>
<gene>
    <name evidence="2" type="ORF">GGX14DRAFT_387653</name>
</gene>
<dbReference type="Proteomes" id="UP001219525">
    <property type="component" value="Unassembled WGS sequence"/>
</dbReference>
<dbReference type="AlphaFoldDB" id="A0AAD7E1X4"/>
<dbReference type="EMBL" id="JARJCW010000006">
    <property type="protein sequence ID" value="KAJ7223327.1"/>
    <property type="molecule type" value="Genomic_DNA"/>
</dbReference>
<keyword evidence="3" id="KW-1185">Reference proteome</keyword>
<feature type="region of interest" description="Disordered" evidence="1">
    <location>
        <begin position="1"/>
        <end position="22"/>
    </location>
</feature>
<accession>A0AAD7E1X4</accession>
<evidence type="ECO:0000256" key="1">
    <source>
        <dbReference type="SAM" id="MobiDB-lite"/>
    </source>
</evidence>
<name>A0AAD7E1X4_9AGAR</name>
<evidence type="ECO:0000313" key="2">
    <source>
        <dbReference type="EMBL" id="KAJ7223327.1"/>
    </source>
</evidence>
<reference evidence="2" key="1">
    <citation type="submission" date="2023-03" db="EMBL/GenBank/DDBJ databases">
        <title>Massive genome expansion in bonnet fungi (Mycena s.s.) driven by repeated elements and novel gene families across ecological guilds.</title>
        <authorList>
            <consortium name="Lawrence Berkeley National Laboratory"/>
            <person name="Harder C.B."/>
            <person name="Miyauchi S."/>
            <person name="Viragh M."/>
            <person name="Kuo A."/>
            <person name="Thoen E."/>
            <person name="Andreopoulos B."/>
            <person name="Lu D."/>
            <person name="Skrede I."/>
            <person name="Drula E."/>
            <person name="Henrissat B."/>
            <person name="Morin E."/>
            <person name="Kohler A."/>
            <person name="Barry K."/>
            <person name="LaButti K."/>
            <person name="Morin E."/>
            <person name="Salamov A."/>
            <person name="Lipzen A."/>
            <person name="Mereny Z."/>
            <person name="Hegedus B."/>
            <person name="Baldrian P."/>
            <person name="Stursova M."/>
            <person name="Weitz H."/>
            <person name="Taylor A."/>
            <person name="Grigoriev I.V."/>
            <person name="Nagy L.G."/>
            <person name="Martin F."/>
            <person name="Kauserud H."/>
        </authorList>
    </citation>
    <scope>NUCLEOTIDE SEQUENCE</scope>
    <source>
        <strain evidence="2">9144</strain>
    </source>
</reference>
<proteinExistence type="predicted"/>
<evidence type="ECO:0000313" key="3">
    <source>
        <dbReference type="Proteomes" id="UP001219525"/>
    </source>
</evidence>
<feature type="compositionally biased region" description="Polar residues" evidence="1">
    <location>
        <begin position="1"/>
        <end position="18"/>
    </location>
</feature>